<dbReference type="SUPFAM" id="SSF50475">
    <property type="entry name" value="FMN-binding split barrel"/>
    <property type="match status" value="1"/>
</dbReference>
<dbReference type="PANTHER" id="PTHR30466:SF11">
    <property type="entry name" value="FLAVIN-DEPENDENT MONOOXYGENASE, REDUCTASE SUBUNIT HSAB"/>
    <property type="match status" value="1"/>
</dbReference>
<reference evidence="4 5" key="1">
    <citation type="submission" date="2022-04" db="EMBL/GenBank/DDBJ databases">
        <title>Genome diversity in the genus Frankia.</title>
        <authorList>
            <person name="Carlos-Shanley C."/>
            <person name="Hahn D."/>
        </authorList>
    </citation>
    <scope>NUCLEOTIDE SEQUENCE [LARGE SCALE GENOMIC DNA]</scope>
    <source>
        <strain evidence="4 5">Ag45/Mut15</strain>
    </source>
</reference>
<dbReference type="EMBL" id="JALKFT010000011">
    <property type="protein sequence ID" value="MCK9876668.1"/>
    <property type="molecule type" value="Genomic_DNA"/>
</dbReference>
<comment type="caution">
    <text evidence="4">The sequence shown here is derived from an EMBL/GenBank/DDBJ whole genome shotgun (WGS) entry which is preliminary data.</text>
</comment>
<feature type="domain" description="Flavin reductase like" evidence="3">
    <location>
        <begin position="17"/>
        <end position="160"/>
    </location>
</feature>
<accession>A0ABT0JYQ1</accession>
<dbReference type="Gene3D" id="2.30.110.10">
    <property type="entry name" value="Electron Transport, Fmn-binding Protein, Chain A"/>
    <property type="match status" value="1"/>
</dbReference>
<evidence type="ECO:0000313" key="4">
    <source>
        <dbReference type="EMBL" id="MCK9876668.1"/>
    </source>
</evidence>
<dbReference type="PANTHER" id="PTHR30466">
    <property type="entry name" value="FLAVIN REDUCTASE"/>
    <property type="match status" value="1"/>
</dbReference>
<organism evidence="4 5">
    <name type="scientific">Frankia umida</name>
    <dbReference type="NCBI Taxonomy" id="573489"/>
    <lineage>
        <taxon>Bacteria</taxon>
        <taxon>Bacillati</taxon>
        <taxon>Actinomycetota</taxon>
        <taxon>Actinomycetes</taxon>
        <taxon>Frankiales</taxon>
        <taxon>Frankiaceae</taxon>
        <taxon>Frankia</taxon>
    </lineage>
</organism>
<keyword evidence="2" id="KW-0560">Oxidoreductase</keyword>
<dbReference type="SMART" id="SM00903">
    <property type="entry name" value="Flavin_Reduct"/>
    <property type="match status" value="1"/>
</dbReference>
<comment type="similarity">
    <text evidence="1">Belongs to the non-flavoprotein flavin reductase family.</text>
</comment>
<proteinExistence type="inferred from homology"/>
<gene>
    <name evidence="4" type="ORF">MXD59_12915</name>
</gene>
<dbReference type="InterPro" id="IPR050268">
    <property type="entry name" value="NADH-dep_flavin_reductase"/>
</dbReference>
<dbReference type="Proteomes" id="UP001201873">
    <property type="component" value="Unassembled WGS sequence"/>
</dbReference>
<evidence type="ECO:0000259" key="3">
    <source>
        <dbReference type="SMART" id="SM00903"/>
    </source>
</evidence>
<name>A0ABT0JYQ1_9ACTN</name>
<dbReference type="RefSeq" id="WP_248815728.1">
    <property type="nucleotide sequence ID" value="NZ_JALKFT010000011.1"/>
</dbReference>
<keyword evidence="5" id="KW-1185">Reference proteome</keyword>
<dbReference type="InterPro" id="IPR002563">
    <property type="entry name" value="Flavin_Rdtase-like_dom"/>
</dbReference>
<sequence>MVSPPQVIDSARLRYVFGSFPSGVAVVAAEVDGAPVGLLVSSFTSVSLEPPLVSVCVAHSSSTWPLLRSAPRLGVSILSAAQERHGRQLAGRGADRFAELDWRTTDAGAVLLDDAGGWLETSVSQQVRAGDHDIIVLEVHDLDADHDVSPLVFHASRFRRLE</sequence>
<evidence type="ECO:0000313" key="5">
    <source>
        <dbReference type="Proteomes" id="UP001201873"/>
    </source>
</evidence>
<evidence type="ECO:0000256" key="1">
    <source>
        <dbReference type="ARBA" id="ARBA00008898"/>
    </source>
</evidence>
<protein>
    <submittedName>
        <fullName evidence="4">Flavin reductase family protein</fullName>
    </submittedName>
</protein>
<dbReference type="Pfam" id="PF01613">
    <property type="entry name" value="Flavin_Reduct"/>
    <property type="match status" value="1"/>
</dbReference>
<evidence type="ECO:0000256" key="2">
    <source>
        <dbReference type="ARBA" id="ARBA00023002"/>
    </source>
</evidence>
<dbReference type="InterPro" id="IPR012349">
    <property type="entry name" value="Split_barrel_FMN-bd"/>
</dbReference>